<comment type="caution">
    <text evidence="2">The sequence shown here is derived from an EMBL/GenBank/DDBJ whole genome shotgun (WGS) entry which is preliminary data.</text>
</comment>
<dbReference type="EMBL" id="JANPWB010000006">
    <property type="protein sequence ID" value="KAJ1181095.1"/>
    <property type="molecule type" value="Genomic_DNA"/>
</dbReference>
<dbReference type="Proteomes" id="UP001066276">
    <property type="component" value="Chromosome 3_2"/>
</dbReference>
<organism evidence="2 3">
    <name type="scientific">Pleurodeles waltl</name>
    <name type="common">Iberian ribbed newt</name>
    <dbReference type="NCBI Taxonomy" id="8319"/>
    <lineage>
        <taxon>Eukaryota</taxon>
        <taxon>Metazoa</taxon>
        <taxon>Chordata</taxon>
        <taxon>Craniata</taxon>
        <taxon>Vertebrata</taxon>
        <taxon>Euteleostomi</taxon>
        <taxon>Amphibia</taxon>
        <taxon>Batrachia</taxon>
        <taxon>Caudata</taxon>
        <taxon>Salamandroidea</taxon>
        <taxon>Salamandridae</taxon>
        <taxon>Pleurodelinae</taxon>
        <taxon>Pleurodeles</taxon>
    </lineage>
</organism>
<gene>
    <name evidence="2" type="ORF">NDU88_006306</name>
</gene>
<name>A0AAV7TXZ9_PLEWA</name>
<dbReference type="AlphaFoldDB" id="A0AAV7TXZ9"/>
<keyword evidence="3" id="KW-1185">Reference proteome</keyword>
<protein>
    <submittedName>
        <fullName evidence="2">Uncharacterized protein</fullName>
    </submittedName>
</protein>
<evidence type="ECO:0000313" key="2">
    <source>
        <dbReference type="EMBL" id="KAJ1181095.1"/>
    </source>
</evidence>
<sequence>MVATPPDVHRVTDWGPLYPHDPAQQNGDQTAAFLLMNQSAASPSCHPHCRKLNAAATSRGAACTTKCPRSSSAAAPGFQRGSGSTAGIRDERAPGNPLHVHAPPLACARVRVCNRKKMSYKDSVNLVQNITDDEGKSSSEDDHTEVLLLYDTAEKSQNETVEGA</sequence>
<evidence type="ECO:0000313" key="3">
    <source>
        <dbReference type="Proteomes" id="UP001066276"/>
    </source>
</evidence>
<feature type="region of interest" description="Disordered" evidence="1">
    <location>
        <begin position="65"/>
        <end position="100"/>
    </location>
</feature>
<reference evidence="2" key="1">
    <citation type="journal article" date="2022" name="bioRxiv">
        <title>Sequencing and chromosome-scale assembly of the giantPleurodeles waltlgenome.</title>
        <authorList>
            <person name="Brown T."/>
            <person name="Elewa A."/>
            <person name="Iarovenko S."/>
            <person name="Subramanian E."/>
            <person name="Araus A.J."/>
            <person name="Petzold A."/>
            <person name="Susuki M."/>
            <person name="Suzuki K.-i.T."/>
            <person name="Hayashi T."/>
            <person name="Toyoda A."/>
            <person name="Oliveira C."/>
            <person name="Osipova E."/>
            <person name="Leigh N.D."/>
            <person name="Simon A."/>
            <person name="Yun M.H."/>
        </authorList>
    </citation>
    <scope>NUCLEOTIDE SEQUENCE</scope>
    <source>
        <strain evidence="2">20211129_DDA</strain>
        <tissue evidence="2">Liver</tissue>
    </source>
</reference>
<evidence type="ECO:0000256" key="1">
    <source>
        <dbReference type="SAM" id="MobiDB-lite"/>
    </source>
</evidence>
<feature type="region of interest" description="Disordered" evidence="1">
    <location>
        <begin position="1"/>
        <end position="26"/>
    </location>
</feature>
<proteinExistence type="predicted"/>
<accession>A0AAV7TXZ9</accession>